<feature type="transmembrane region" description="Helical" evidence="1">
    <location>
        <begin position="102"/>
        <end position="125"/>
    </location>
</feature>
<reference evidence="2 3" key="1">
    <citation type="journal article" date="2019" name="Int. J. Syst. Evol. Microbiol.">
        <title>The Global Catalogue of Microorganisms (GCM) 10K type strain sequencing project: providing services to taxonomists for standard genome sequencing and annotation.</title>
        <authorList>
            <consortium name="The Broad Institute Genomics Platform"/>
            <consortium name="The Broad Institute Genome Sequencing Center for Infectious Disease"/>
            <person name="Wu L."/>
            <person name="Ma J."/>
        </authorList>
    </citation>
    <scope>NUCLEOTIDE SEQUENCE [LARGE SCALE GENOMIC DNA]</scope>
    <source>
        <strain evidence="2 3">JCM 16114</strain>
    </source>
</reference>
<dbReference type="RefSeq" id="WP_344476897.1">
    <property type="nucleotide sequence ID" value="NZ_BAAAQX010000009.1"/>
</dbReference>
<keyword evidence="1" id="KW-0812">Transmembrane</keyword>
<feature type="transmembrane region" description="Helical" evidence="1">
    <location>
        <begin position="158"/>
        <end position="180"/>
    </location>
</feature>
<dbReference type="Proteomes" id="UP001499843">
    <property type="component" value="Unassembled WGS sequence"/>
</dbReference>
<feature type="transmembrane region" description="Helical" evidence="1">
    <location>
        <begin position="358"/>
        <end position="378"/>
    </location>
</feature>
<organism evidence="2 3">
    <name type="scientific">Nonomuraea monospora</name>
    <dbReference type="NCBI Taxonomy" id="568818"/>
    <lineage>
        <taxon>Bacteria</taxon>
        <taxon>Bacillati</taxon>
        <taxon>Actinomycetota</taxon>
        <taxon>Actinomycetes</taxon>
        <taxon>Streptosporangiales</taxon>
        <taxon>Streptosporangiaceae</taxon>
        <taxon>Nonomuraea</taxon>
    </lineage>
</organism>
<sequence length="381" mass="41769">MRPASDADPSPPTALSEDLLERLIEADERAPGPEEHDLTAVGDEFISREMFQRLTRLIGLPINIRRNKAATALSVAFISSWPYLLNLLLWPLPWELAYRHSAGNLFAVGAVVICVTTLSVVWLSYETAWKIGKAMSELVAAPGERARLREWLLIGPSLWRQLSVALPMAGVGVALAVVALGDEGGSWPSKGLLFLMGGWLGFLTGNMLYWLLAVALIPGRLMRAGKLRMAWIDPASTPAVGDLSRFYAFIAGGLAVTVLVSEVVAVVYATWQQSEAARDLVVALPVISVAIALYVGVWPFVVISRMVRRQIDLTLDPVRAHLRQPPAALLTSPGFEELVKVYQYFMGLRTLPFRTSALLQYVAGIAASLVVFFVQRYLAME</sequence>
<gene>
    <name evidence="2" type="ORF">GCM10009850_040630</name>
</gene>
<evidence type="ECO:0000313" key="2">
    <source>
        <dbReference type="EMBL" id="GAA2208605.1"/>
    </source>
</evidence>
<accession>A0ABN3CHC0</accession>
<proteinExistence type="predicted"/>
<keyword evidence="1" id="KW-1133">Transmembrane helix</keyword>
<feature type="transmembrane region" description="Helical" evidence="1">
    <location>
        <begin position="192"/>
        <end position="219"/>
    </location>
</feature>
<feature type="transmembrane region" description="Helical" evidence="1">
    <location>
        <begin position="280"/>
        <end position="303"/>
    </location>
</feature>
<keyword evidence="1" id="KW-0472">Membrane</keyword>
<dbReference type="EMBL" id="BAAAQX010000009">
    <property type="protein sequence ID" value="GAA2208605.1"/>
    <property type="molecule type" value="Genomic_DNA"/>
</dbReference>
<comment type="caution">
    <text evidence="2">The sequence shown here is derived from an EMBL/GenBank/DDBJ whole genome shotgun (WGS) entry which is preliminary data.</text>
</comment>
<protein>
    <submittedName>
        <fullName evidence="2">Uncharacterized protein</fullName>
    </submittedName>
</protein>
<name>A0ABN3CHC0_9ACTN</name>
<evidence type="ECO:0000256" key="1">
    <source>
        <dbReference type="SAM" id="Phobius"/>
    </source>
</evidence>
<feature type="transmembrane region" description="Helical" evidence="1">
    <location>
        <begin position="69"/>
        <end position="90"/>
    </location>
</feature>
<evidence type="ECO:0000313" key="3">
    <source>
        <dbReference type="Proteomes" id="UP001499843"/>
    </source>
</evidence>
<keyword evidence="3" id="KW-1185">Reference proteome</keyword>
<feature type="transmembrane region" description="Helical" evidence="1">
    <location>
        <begin position="246"/>
        <end position="268"/>
    </location>
</feature>